<dbReference type="GO" id="GO:0098046">
    <property type="term" value="C:type V protein secretion system complex"/>
    <property type="evidence" value="ECO:0007669"/>
    <property type="project" value="TreeGrafter"/>
</dbReference>
<organism evidence="7 8">
    <name type="scientific">Parasphingorhabdus marina DSM 22363</name>
    <dbReference type="NCBI Taxonomy" id="1123272"/>
    <lineage>
        <taxon>Bacteria</taxon>
        <taxon>Pseudomonadati</taxon>
        <taxon>Pseudomonadota</taxon>
        <taxon>Alphaproteobacteria</taxon>
        <taxon>Sphingomonadales</taxon>
        <taxon>Sphingomonadaceae</taxon>
        <taxon>Parasphingorhabdus</taxon>
    </lineage>
</organism>
<dbReference type="InterPro" id="IPR013686">
    <property type="entry name" value="Polypept-transport_assoc_ShlB"/>
</dbReference>
<feature type="chain" id="PRO_5013111166" evidence="4">
    <location>
        <begin position="23"/>
        <end position="546"/>
    </location>
</feature>
<dbReference type="RefSeq" id="WP_074204752.1">
    <property type="nucleotide sequence ID" value="NZ_FSQW01000001.1"/>
</dbReference>
<dbReference type="EMBL" id="FSQW01000001">
    <property type="protein sequence ID" value="SIN69830.1"/>
    <property type="molecule type" value="Genomic_DNA"/>
</dbReference>
<dbReference type="Pfam" id="PF03865">
    <property type="entry name" value="ShlB"/>
    <property type="match status" value="1"/>
</dbReference>
<evidence type="ECO:0000259" key="5">
    <source>
        <dbReference type="Pfam" id="PF03865"/>
    </source>
</evidence>
<keyword evidence="2" id="KW-0812">Transmembrane</keyword>
<dbReference type="AlphaFoldDB" id="A0A1N6DGC2"/>
<dbReference type="Proteomes" id="UP000185192">
    <property type="component" value="Unassembled WGS sequence"/>
</dbReference>
<dbReference type="STRING" id="1123272.SAMN02745824_1900"/>
<name>A0A1N6DGC2_9SPHN</name>
<evidence type="ECO:0000256" key="4">
    <source>
        <dbReference type="SAM" id="SignalP"/>
    </source>
</evidence>
<feature type="domain" description="Polypeptide-transport-associated ShlB-type" evidence="6">
    <location>
        <begin position="69"/>
        <end position="142"/>
    </location>
</feature>
<keyword evidence="4" id="KW-0732">Signal</keyword>
<dbReference type="PANTHER" id="PTHR34597:SF6">
    <property type="entry name" value="BLR6126 PROTEIN"/>
    <property type="match status" value="1"/>
</dbReference>
<proteinExistence type="predicted"/>
<dbReference type="Gene3D" id="2.40.160.50">
    <property type="entry name" value="membrane protein fhac: a member of the omp85/tpsb transporter family"/>
    <property type="match status" value="1"/>
</dbReference>
<keyword evidence="1" id="KW-0472">Membrane</keyword>
<evidence type="ECO:0000259" key="6">
    <source>
        <dbReference type="Pfam" id="PF08479"/>
    </source>
</evidence>
<dbReference type="Gene3D" id="3.10.20.310">
    <property type="entry name" value="membrane protein fhac"/>
    <property type="match status" value="1"/>
</dbReference>
<dbReference type="GO" id="GO:0008320">
    <property type="term" value="F:protein transmembrane transporter activity"/>
    <property type="evidence" value="ECO:0007669"/>
    <property type="project" value="TreeGrafter"/>
</dbReference>
<dbReference type="OrthoDB" id="7209508at2"/>
<keyword evidence="3" id="KW-0998">Cell outer membrane</keyword>
<keyword evidence="8" id="KW-1185">Reference proteome</keyword>
<dbReference type="InterPro" id="IPR051544">
    <property type="entry name" value="TPS_OM_transporter"/>
</dbReference>
<evidence type="ECO:0000256" key="3">
    <source>
        <dbReference type="ARBA" id="ARBA00023237"/>
    </source>
</evidence>
<evidence type="ECO:0000256" key="1">
    <source>
        <dbReference type="ARBA" id="ARBA00022452"/>
    </source>
</evidence>
<evidence type="ECO:0000313" key="8">
    <source>
        <dbReference type="Proteomes" id="UP000185192"/>
    </source>
</evidence>
<reference evidence="8" key="1">
    <citation type="submission" date="2016-11" db="EMBL/GenBank/DDBJ databases">
        <authorList>
            <person name="Varghese N."/>
            <person name="Submissions S."/>
        </authorList>
    </citation>
    <scope>NUCLEOTIDE SEQUENCE [LARGE SCALE GENOMIC DNA]</scope>
    <source>
        <strain evidence="8">DSM 22363</strain>
    </source>
</reference>
<dbReference type="GO" id="GO:0046819">
    <property type="term" value="P:protein secretion by the type V secretion system"/>
    <property type="evidence" value="ECO:0007669"/>
    <property type="project" value="TreeGrafter"/>
</dbReference>
<protein>
    <submittedName>
        <fullName evidence="7">Hemolysin activation/secretion protein</fullName>
    </submittedName>
</protein>
<dbReference type="PANTHER" id="PTHR34597">
    <property type="entry name" value="SLR1661 PROTEIN"/>
    <property type="match status" value="1"/>
</dbReference>
<dbReference type="InterPro" id="IPR005565">
    <property type="entry name" value="Hemolysn_activator_HlyB_C"/>
</dbReference>
<evidence type="ECO:0000256" key="2">
    <source>
        <dbReference type="ARBA" id="ARBA00022692"/>
    </source>
</evidence>
<feature type="domain" description="Haemolysin activator HlyB C-terminal" evidence="5">
    <location>
        <begin position="202"/>
        <end position="508"/>
    </location>
</feature>
<feature type="signal peptide" evidence="4">
    <location>
        <begin position="1"/>
        <end position="22"/>
    </location>
</feature>
<keyword evidence="1" id="KW-1134">Transmembrane beta strand</keyword>
<dbReference type="Pfam" id="PF08479">
    <property type="entry name" value="POTRA_2"/>
    <property type="match status" value="1"/>
</dbReference>
<sequence length="546" mass="58114">MYRVLPIGFSAGILCSASIAAAQQSANPFESVGENQQFPAATQPDNQVQTPIVENAIRSTGSNTSGTTIGAVNVQAPADIPLAPMASKYESFIGQDASPEVLSQLANAVSRSARDQGYIFASAEIPAQAVRMGIVSVNLDPGPIHEVRIIGSDNRRLRRILDRLVCDAAQSALLERQLLLAGDLPDITLQNTRYVRENGKGILLVTVREQKARGYATVDNYGPSTLGPVRARLKLDVSGLLQDSDVLTTSVTSTIAQPDELTYISARYAMTLGNGGTVLGISAAAGRTHSGGPLSAFDFRGRNRYAAVFASHALKRSNNLNAWLNAELAYLEVQQSQARSQFQDDDIVTASVSFSGNAKVGSGRIYGGIGVTQGLGILGASRRGDPLNSRSDADGTFTRANLWVNSILRFGGGFGMRLAANAQIASSPLLSAQEISLGGPYFGRGYDFTERFGDEGVLGLAEFRKDFNQPTPWMNWLQLYGFVDGGYVSHIGDGFGDGTLLSAGAGMRAQMGRFDMGLEAAAPLNEDRFESGDQSPRVNVQVGVQF</sequence>
<gene>
    <name evidence="7" type="ORF">SAMN02745824_1900</name>
</gene>
<accession>A0A1N6DGC2</accession>
<evidence type="ECO:0000313" key="7">
    <source>
        <dbReference type="EMBL" id="SIN69830.1"/>
    </source>
</evidence>